<protein>
    <submittedName>
        <fullName evidence="3">Uncharacterized protein</fullName>
    </submittedName>
</protein>
<feature type="compositionally biased region" description="Low complexity" evidence="1">
    <location>
        <begin position="203"/>
        <end position="216"/>
    </location>
</feature>
<feature type="compositionally biased region" description="Polar residues" evidence="1">
    <location>
        <begin position="139"/>
        <end position="149"/>
    </location>
</feature>
<keyword evidence="4" id="KW-1185">Reference proteome</keyword>
<dbReference type="Gene3D" id="2.60.120.260">
    <property type="entry name" value="Galactose-binding domain-like"/>
    <property type="match status" value="1"/>
</dbReference>
<comment type="caution">
    <text evidence="3">The sequence shown here is derived from an EMBL/GenBank/DDBJ whole genome shotgun (WGS) entry which is preliminary data.</text>
</comment>
<sequence length="462" mass="48421">MVLWTQIDETDSSVFTFENSRNGDWFHVSDNQDFGGTSMQTWSIQTAVRVNFRGKAIQLFGTIDQGINLTASVDNGLPDTLFQFIDTKIYRQQIYSSPQLDYGDHTLVVTQLFDHFPLIVDYAQVDEEAPSPAALVTTTSSLAEPQTPITKAAESPSPPTTSQNQGSDTSGTGAPNPTSLNSSTTSHVSSTAIIAAPASISSQSTSSSASSIPSSGSTGGPGAIPASFTHHSALSAGSIAGIAIAATTIVGIIILLIWFLSSTRTKEDQEMLEEDLKTSAWGPTSEKARLRAYHNFDHSPQGVTSDREISSTHEPGSPTMIAQASSTYATQTEEAASSGLPQSQTSKGIHSQDSVGISNDTLASQYPTHADTTTTTLSVPASGWYFLQQGLPFEVNGQNVTAQGSLALTGGTIGSSNPSYTLLESGHGRGALTGMSDPDLPPYPGSANLNSGPQPSPGRLVV</sequence>
<organism evidence="3 4">
    <name type="scientific">Leucocoprinus birnbaumii</name>
    <dbReference type="NCBI Taxonomy" id="56174"/>
    <lineage>
        <taxon>Eukaryota</taxon>
        <taxon>Fungi</taxon>
        <taxon>Dikarya</taxon>
        <taxon>Basidiomycota</taxon>
        <taxon>Agaricomycotina</taxon>
        <taxon>Agaricomycetes</taxon>
        <taxon>Agaricomycetidae</taxon>
        <taxon>Agaricales</taxon>
        <taxon>Agaricineae</taxon>
        <taxon>Agaricaceae</taxon>
        <taxon>Leucocoprinus</taxon>
    </lineage>
</organism>
<name>A0AAD5VXQ3_9AGAR</name>
<reference evidence="3" key="1">
    <citation type="submission" date="2022-07" db="EMBL/GenBank/DDBJ databases">
        <title>Genome Sequence of Leucocoprinus birnbaumii.</title>
        <authorList>
            <person name="Buettner E."/>
        </authorList>
    </citation>
    <scope>NUCLEOTIDE SEQUENCE</scope>
    <source>
        <strain evidence="3">VT141</strain>
    </source>
</reference>
<feature type="region of interest" description="Disordered" evidence="1">
    <location>
        <begin position="425"/>
        <end position="462"/>
    </location>
</feature>
<accession>A0AAD5VXQ3</accession>
<proteinExistence type="predicted"/>
<feature type="compositionally biased region" description="Polar residues" evidence="1">
    <location>
        <begin position="320"/>
        <end position="355"/>
    </location>
</feature>
<feature type="compositionally biased region" description="Polar residues" evidence="1">
    <location>
        <begin position="160"/>
        <end position="173"/>
    </location>
</feature>
<evidence type="ECO:0000256" key="1">
    <source>
        <dbReference type="SAM" id="MobiDB-lite"/>
    </source>
</evidence>
<feature type="region of interest" description="Disordered" evidence="1">
    <location>
        <begin position="203"/>
        <end position="223"/>
    </location>
</feature>
<dbReference type="AlphaFoldDB" id="A0AAD5VXQ3"/>
<keyword evidence="2" id="KW-1133">Transmembrane helix</keyword>
<feature type="region of interest" description="Disordered" evidence="1">
    <location>
        <begin position="139"/>
        <end position="186"/>
    </location>
</feature>
<keyword evidence="2" id="KW-0812">Transmembrane</keyword>
<evidence type="ECO:0000313" key="4">
    <source>
        <dbReference type="Proteomes" id="UP001213000"/>
    </source>
</evidence>
<feature type="transmembrane region" description="Helical" evidence="2">
    <location>
        <begin position="239"/>
        <end position="261"/>
    </location>
</feature>
<keyword evidence="2" id="KW-0472">Membrane</keyword>
<feature type="region of interest" description="Disordered" evidence="1">
    <location>
        <begin position="296"/>
        <end position="355"/>
    </location>
</feature>
<dbReference type="Proteomes" id="UP001213000">
    <property type="component" value="Unassembled WGS sequence"/>
</dbReference>
<dbReference type="EMBL" id="JANIEX010000219">
    <property type="protein sequence ID" value="KAJ3570772.1"/>
    <property type="molecule type" value="Genomic_DNA"/>
</dbReference>
<evidence type="ECO:0000256" key="2">
    <source>
        <dbReference type="SAM" id="Phobius"/>
    </source>
</evidence>
<feature type="compositionally biased region" description="Low complexity" evidence="1">
    <location>
        <begin position="175"/>
        <end position="186"/>
    </location>
</feature>
<gene>
    <name evidence="3" type="ORF">NP233_g4184</name>
</gene>
<evidence type="ECO:0000313" key="3">
    <source>
        <dbReference type="EMBL" id="KAJ3570772.1"/>
    </source>
</evidence>